<dbReference type="GO" id="GO:0009279">
    <property type="term" value="C:cell outer membrane"/>
    <property type="evidence" value="ECO:0007669"/>
    <property type="project" value="UniProtKB-SubCell"/>
</dbReference>
<dbReference type="GO" id="GO:0015288">
    <property type="term" value="F:porin activity"/>
    <property type="evidence" value="ECO:0007669"/>
    <property type="project" value="UniProtKB-KW"/>
</dbReference>
<gene>
    <name evidence="19" type="ORF">LCGC14_0013500</name>
</gene>
<evidence type="ECO:0000256" key="11">
    <source>
        <dbReference type="ARBA" id="ARBA00023136"/>
    </source>
</evidence>
<feature type="domain" description="Polysaccharide export protein N-terminal" evidence="16">
    <location>
        <begin position="201"/>
        <end position="265"/>
    </location>
</feature>
<evidence type="ECO:0000256" key="14">
    <source>
        <dbReference type="ARBA" id="ARBA00023288"/>
    </source>
</evidence>
<evidence type="ECO:0000256" key="7">
    <source>
        <dbReference type="ARBA" id="ARBA00022729"/>
    </source>
</evidence>
<keyword evidence="14" id="KW-0449">Lipoprotein</keyword>
<feature type="compositionally biased region" description="Low complexity" evidence="15">
    <location>
        <begin position="97"/>
        <end position="142"/>
    </location>
</feature>
<comment type="subcellular location">
    <subcellularLocation>
        <location evidence="1">Cell outer membrane</location>
        <topology evidence="1">Multi-pass membrane protein</topology>
    </subcellularLocation>
</comment>
<feature type="region of interest" description="Disordered" evidence="15">
    <location>
        <begin position="57"/>
        <end position="144"/>
    </location>
</feature>
<dbReference type="GO" id="GO:0006811">
    <property type="term" value="P:monoatomic ion transport"/>
    <property type="evidence" value="ECO:0007669"/>
    <property type="project" value="UniProtKB-KW"/>
</dbReference>
<keyword evidence="10" id="KW-0626">Porin</keyword>
<dbReference type="Pfam" id="PF22461">
    <property type="entry name" value="SLBB_2"/>
    <property type="match status" value="1"/>
</dbReference>
<evidence type="ECO:0000256" key="6">
    <source>
        <dbReference type="ARBA" id="ARBA00022692"/>
    </source>
</evidence>
<evidence type="ECO:0000259" key="16">
    <source>
        <dbReference type="Pfam" id="PF02563"/>
    </source>
</evidence>
<dbReference type="EMBL" id="LAZR01000002">
    <property type="protein sequence ID" value="KKO11846.1"/>
    <property type="molecule type" value="Genomic_DNA"/>
</dbReference>
<comment type="caution">
    <text evidence="19">The sequence shown here is derived from an EMBL/GenBank/DDBJ whole genome shotgun (WGS) entry which is preliminary data.</text>
</comment>
<dbReference type="InterPro" id="IPR054765">
    <property type="entry name" value="SLBB_dom"/>
</dbReference>
<evidence type="ECO:0000256" key="9">
    <source>
        <dbReference type="ARBA" id="ARBA00023065"/>
    </source>
</evidence>
<dbReference type="InterPro" id="IPR003715">
    <property type="entry name" value="Poly_export_N"/>
</dbReference>
<evidence type="ECO:0000256" key="10">
    <source>
        <dbReference type="ARBA" id="ARBA00023114"/>
    </source>
</evidence>
<evidence type="ECO:0008006" key="20">
    <source>
        <dbReference type="Google" id="ProtNLM"/>
    </source>
</evidence>
<evidence type="ECO:0000256" key="12">
    <source>
        <dbReference type="ARBA" id="ARBA00023139"/>
    </source>
</evidence>
<evidence type="ECO:0000313" key="19">
    <source>
        <dbReference type="EMBL" id="KKO11846.1"/>
    </source>
</evidence>
<keyword evidence="4" id="KW-1134">Transmembrane beta strand</keyword>
<dbReference type="Pfam" id="PF10531">
    <property type="entry name" value="SLBB"/>
    <property type="match status" value="6"/>
</dbReference>
<organism evidence="19">
    <name type="scientific">marine sediment metagenome</name>
    <dbReference type="NCBI Taxonomy" id="412755"/>
    <lineage>
        <taxon>unclassified sequences</taxon>
        <taxon>metagenomes</taxon>
        <taxon>ecological metagenomes</taxon>
    </lineage>
</organism>
<name>A0A0F9W3J6_9ZZZZ</name>
<accession>A0A0F9W3J6</accession>
<dbReference type="PANTHER" id="PTHR33619:SF3">
    <property type="entry name" value="POLYSACCHARIDE EXPORT PROTEIN GFCE-RELATED"/>
    <property type="match status" value="1"/>
</dbReference>
<evidence type="ECO:0000256" key="3">
    <source>
        <dbReference type="ARBA" id="ARBA00022448"/>
    </source>
</evidence>
<feature type="compositionally biased region" description="Polar residues" evidence="15">
    <location>
        <begin position="78"/>
        <end position="96"/>
    </location>
</feature>
<dbReference type="PANTHER" id="PTHR33619">
    <property type="entry name" value="POLYSACCHARIDE EXPORT PROTEIN GFCE-RELATED"/>
    <property type="match status" value="1"/>
</dbReference>
<dbReference type="InterPro" id="IPR049712">
    <property type="entry name" value="Poly_export"/>
</dbReference>
<evidence type="ECO:0000259" key="17">
    <source>
        <dbReference type="Pfam" id="PF10531"/>
    </source>
</evidence>
<keyword evidence="5" id="KW-0762">Sugar transport</keyword>
<feature type="domain" description="Soluble ligand binding" evidence="17">
    <location>
        <begin position="366"/>
        <end position="417"/>
    </location>
</feature>
<keyword evidence="7" id="KW-0732">Signal</keyword>
<evidence type="ECO:0000256" key="15">
    <source>
        <dbReference type="SAM" id="MobiDB-lite"/>
    </source>
</evidence>
<feature type="domain" description="Soluble ligand binding" evidence="17">
    <location>
        <begin position="454"/>
        <end position="488"/>
    </location>
</feature>
<feature type="domain" description="Soluble ligand binding" evidence="17">
    <location>
        <begin position="901"/>
        <end position="949"/>
    </location>
</feature>
<evidence type="ECO:0000256" key="2">
    <source>
        <dbReference type="ARBA" id="ARBA00009450"/>
    </source>
</evidence>
<feature type="domain" description="Soluble ligand binding" evidence="17">
    <location>
        <begin position="562"/>
        <end position="611"/>
    </location>
</feature>
<evidence type="ECO:0000259" key="18">
    <source>
        <dbReference type="Pfam" id="PF22461"/>
    </source>
</evidence>
<feature type="domain" description="Soluble ligand binding" evidence="17">
    <location>
        <begin position="672"/>
        <end position="719"/>
    </location>
</feature>
<evidence type="ECO:0000256" key="4">
    <source>
        <dbReference type="ARBA" id="ARBA00022452"/>
    </source>
</evidence>
<evidence type="ECO:0000256" key="1">
    <source>
        <dbReference type="ARBA" id="ARBA00004571"/>
    </source>
</evidence>
<evidence type="ECO:0000256" key="13">
    <source>
        <dbReference type="ARBA" id="ARBA00023237"/>
    </source>
</evidence>
<keyword evidence="8" id="KW-0625">Polysaccharide transport</keyword>
<keyword evidence="13" id="KW-0998">Cell outer membrane</keyword>
<dbReference type="GO" id="GO:0046930">
    <property type="term" value="C:pore complex"/>
    <property type="evidence" value="ECO:0007669"/>
    <property type="project" value="UniProtKB-KW"/>
</dbReference>
<dbReference type="GO" id="GO:0015159">
    <property type="term" value="F:polysaccharide transmembrane transporter activity"/>
    <property type="evidence" value="ECO:0007669"/>
    <property type="project" value="InterPro"/>
</dbReference>
<sequence length="1008" mass="111666">MIKLNTGRLAALLWLILASTLGASYSLAQGVTLTPEQIQQLQSLSEEERRQLLDQQINGNAINQEPIDNPDVVMPRNVNDSRTTVNQGQNAQRRPSQLNQQTPQDQQNQQLQQNSQGQQNQQTQQYQQGQQTQQNQQNQSQQAGPENELLLVNPWPQFQQPPRDPLLIEQQRQRFDQDLEPFGYDLFAGTPTTFAPATNIPVPSTYIVGPGDTVIMQLYGQRNVTHELVVSREGQLMFPEVGPVNVSGLSFEDMRAQLQNIVANQLIGQNASITMGPLRSINVFVLGEAWRPGSYTVSSLSTMTNALFVSGGVTTVGSLRNIRLMRSGEQITELDLYDLLLRGDTSGDARLQPGDVIFIPPVGRTVGIAGEVRRPAIYELKDETSAADILALSGGLTPTAFPAASRIERINERGERTLIDVNLSNTNNTPPLADGDVIQIHSVMDQLESVVLLEGHVQRPGGFQWRQGLRVSDVLPSVGAMLPNPDLEYALIAREVQPTRRIELIYVNLGAAINNPGSADDLVLQPRDQLHTFGASQNRQVQLRTLLDRLYEQASFENPPLVVEVSGNVRFPGEYPLVRNMTLGAAIRFAGGLLANSELEHVLLERRIDQRGTIAVERHGLNPQTLSTEQSVTLRELDQIIVLNANEPREELLEDTLEQLRTQATTGQPTQVVSVNGQVRFPGDYPLTQNLSVDALIDMAGGLNESADASTAEITRFDADPAIGREIAHVELDLQTPGLIGRGFQLSPFDQLVIRQMPNWTEYETVYIGGEVNSPGTYSITKRDTVSSLIARAGGLTDFADPRAAIFLREELRETEQQMLDEFRDQLERDVVTRRLQADSNNGATGNMEVIEMLDRISDITATGRLVIDLPRILSGRADTDADPVLRNGDELLIPRTQQQITVVGEVHQPTSHLFDRRMSVSDYIGSSGGYTQEADRGSVYIIKASGEVVSYGDTRWFFQERERLSAGDTIIVPFDTYRPNYLQTWTSISQILFNISTTLLAIERVGN</sequence>
<dbReference type="AlphaFoldDB" id="A0A0F9W3J6"/>
<feature type="domain" description="Soluble ligand binding" evidence="17">
    <location>
        <begin position="766"/>
        <end position="804"/>
    </location>
</feature>
<comment type="similarity">
    <text evidence="2">Belongs to the BexD/CtrA/VexA family.</text>
</comment>
<keyword evidence="6" id="KW-0812">Transmembrane</keyword>
<keyword evidence="3" id="KW-0813">Transport</keyword>
<dbReference type="Pfam" id="PF02563">
    <property type="entry name" value="Poly_export"/>
    <property type="match status" value="1"/>
</dbReference>
<keyword evidence="11" id="KW-0472">Membrane</keyword>
<feature type="domain" description="SLBB" evidence="18">
    <location>
        <begin position="283"/>
        <end position="359"/>
    </location>
</feature>
<keyword evidence="12" id="KW-0564">Palmitate</keyword>
<evidence type="ECO:0000256" key="5">
    <source>
        <dbReference type="ARBA" id="ARBA00022597"/>
    </source>
</evidence>
<keyword evidence="9" id="KW-0406">Ion transport</keyword>
<proteinExistence type="inferred from homology"/>
<reference evidence="19" key="1">
    <citation type="journal article" date="2015" name="Nature">
        <title>Complex archaea that bridge the gap between prokaryotes and eukaryotes.</title>
        <authorList>
            <person name="Spang A."/>
            <person name="Saw J.H."/>
            <person name="Jorgensen S.L."/>
            <person name="Zaremba-Niedzwiedzka K."/>
            <person name="Martijn J."/>
            <person name="Lind A.E."/>
            <person name="van Eijk R."/>
            <person name="Schleper C."/>
            <person name="Guy L."/>
            <person name="Ettema T.J."/>
        </authorList>
    </citation>
    <scope>NUCLEOTIDE SEQUENCE</scope>
</reference>
<dbReference type="Gene3D" id="3.10.560.10">
    <property type="entry name" value="Outer membrane lipoprotein wza domain like"/>
    <property type="match status" value="7"/>
</dbReference>
<dbReference type="InterPro" id="IPR019554">
    <property type="entry name" value="Soluble_ligand-bd"/>
</dbReference>
<evidence type="ECO:0000256" key="8">
    <source>
        <dbReference type="ARBA" id="ARBA00023047"/>
    </source>
</evidence>
<protein>
    <recommendedName>
        <fullName evidence="20">Soluble ligand binding domain-containing protein</fullName>
    </recommendedName>
</protein>